<dbReference type="EMBL" id="BMAW01097683">
    <property type="protein sequence ID" value="GFS80984.1"/>
    <property type="molecule type" value="Genomic_DNA"/>
</dbReference>
<protein>
    <submittedName>
        <fullName evidence="1">Uncharacterized protein</fullName>
    </submittedName>
</protein>
<accession>A0A8X6MW89</accession>
<dbReference type="AlphaFoldDB" id="A0A8X6MW89"/>
<organism evidence="1 2">
    <name type="scientific">Nephila pilipes</name>
    <name type="common">Giant wood spider</name>
    <name type="synonym">Nephila maculata</name>
    <dbReference type="NCBI Taxonomy" id="299642"/>
    <lineage>
        <taxon>Eukaryota</taxon>
        <taxon>Metazoa</taxon>
        <taxon>Ecdysozoa</taxon>
        <taxon>Arthropoda</taxon>
        <taxon>Chelicerata</taxon>
        <taxon>Arachnida</taxon>
        <taxon>Araneae</taxon>
        <taxon>Araneomorphae</taxon>
        <taxon>Entelegynae</taxon>
        <taxon>Araneoidea</taxon>
        <taxon>Nephilidae</taxon>
        <taxon>Nephila</taxon>
    </lineage>
</organism>
<keyword evidence="2" id="KW-1185">Reference proteome</keyword>
<evidence type="ECO:0000313" key="1">
    <source>
        <dbReference type="EMBL" id="GFS80984.1"/>
    </source>
</evidence>
<dbReference type="Proteomes" id="UP000887013">
    <property type="component" value="Unassembled WGS sequence"/>
</dbReference>
<comment type="caution">
    <text evidence="1">The sequence shown here is derived from an EMBL/GenBank/DDBJ whole genome shotgun (WGS) entry which is preliminary data.</text>
</comment>
<dbReference type="OrthoDB" id="10579260at2759"/>
<evidence type="ECO:0000313" key="2">
    <source>
        <dbReference type="Proteomes" id="UP000887013"/>
    </source>
</evidence>
<proteinExistence type="predicted"/>
<sequence length="89" mass="10206">MVTSAAATLHRIPFIQLSYRVHSGRKTCFPDKRFIFHHNISIWSDSRSTPNHQFEERVGNIQMRNYAGDLLAPESACPILFSSQVTDEK</sequence>
<name>A0A8X6MW89_NEPPI</name>
<gene>
    <name evidence="1" type="ORF">NPIL_11651</name>
</gene>
<reference evidence="1" key="1">
    <citation type="submission" date="2020-08" db="EMBL/GenBank/DDBJ databases">
        <title>Multicomponent nature underlies the extraordinary mechanical properties of spider dragline silk.</title>
        <authorList>
            <person name="Kono N."/>
            <person name="Nakamura H."/>
            <person name="Mori M."/>
            <person name="Yoshida Y."/>
            <person name="Ohtoshi R."/>
            <person name="Malay A.D."/>
            <person name="Moran D.A.P."/>
            <person name="Tomita M."/>
            <person name="Numata K."/>
            <person name="Arakawa K."/>
        </authorList>
    </citation>
    <scope>NUCLEOTIDE SEQUENCE</scope>
</reference>